<comment type="caution">
    <text evidence="13">Lacks conserved residue(s) required for the propagation of feature annotation.</text>
</comment>
<dbReference type="InterPro" id="IPR027417">
    <property type="entry name" value="P-loop_NTPase"/>
</dbReference>
<protein>
    <recommendedName>
        <fullName evidence="4 13">Tetraacyldisaccharide 4'-kinase</fullName>
        <ecNumber evidence="3 13">2.7.1.130</ecNumber>
    </recommendedName>
    <alternativeName>
        <fullName evidence="12 13">Lipid A 4'-kinase</fullName>
    </alternativeName>
</protein>
<keyword evidence="10 13" id="KW-0067">ATP-binding</keyword>
<keyword evidence="8 13" id="KW-0547">Nucleotide-binding</keyword>
<dbReference type="GO" id="GO:0009245">
    <property type="term" value="P:lipid A biosynthetic process"/>
    <property type="evidence" value="ECO:0007669"/>
    <property type="project" value="UniProtKB-UniRule"/>
</dbReference>
<dbReference type="Pfam" id="PF02606">
    <property type="entry name" value="LpxK"/>
    <property type="match status" value="1"/>
</dbReference>
<proteinExistence type="inferred from homology"/>
<keyword evidence="5 13" id="KW-0444">Lipid biosynthesis</keyword>
<keyword evidence="15" id="KW-1185">Reference proteome</keyword>
<evidence type="ECO:0000256" key="11">
    <source>
        <dbReference type="ARBA" id="ARBA00023098"/>
    </source>
</evidence>
<accession>E3CW75</accession>
<dbReference type="GO" id="GO:0009244">
    <property type="term" value="P:lipopolysaccharide core region biosynthetic process"/>
    <property type="evidence" value="ECO:0007669"/>
    <property type="project" value="TreeGrafter"/>
</dbReference>
<name>E3CW75_9BACT</name>
<dbReference type="PaxDb" id="584708-Apau_0899"/>
<evidence type="ECO:0000256" key="4">
    <source>
        <dbReference type="ARBA" id="ARBA00016436"/>
    </source>
</evidence>
<keyword evidence="11 13" id="KW-0443">Lipid metabolism</keyword>
<dbReference type="EMBL" id="CM001022">
    <property type="protein sequence ID" value="EFQ23327.1"/>
    <property type="molecule type" value="Genomic_DNA"/>
</dbReference>
<dbReference type="InterPro" id="IPR003758">
    <property type="entry name" value="LpxK"/>
</dbReference>
<dbReference type="RefSeq" id="WP_006300502.1">
    <property type="nucleotide sequence ID" value="NZ_CM001022.1"/>
</dbReference>
<evidence type="ECO:0000256" key="12">
    <source>
        <dbReference type="ARBA" id="ARBA00029757"/>
    </source>
</evidence>
<organism evidence="14 15">
    <name type="scientific">Aminomonas paucivorans DSM 12260</name>
    <dbReference type="NCBI Taxonomy" id="584708"/>
    <lineage>
        <taxon>Bacteria</taxon>
        <taxon>Thermotogati</taxon>
        <taxon>Synergistota</taxon>
        <taxon>Synergistia</taxon>
        <taxon>Synergistales</taxon>
        <taxon>Synergistaceae</taxon>
        <taxon>Aminomonas</taxon>
    </lineage>
</organism>
<evidence type="ECO:0000256" key="2">
    <source>
        <dbReference type="ARBA" id="ARBA00004870"/>
    </source>
</evidence>
<evidence type="ECO:0000313" key="14">
    <source>
        <dbReference type="EMBL" id="EFQ23327.1"/>
    </source>
</evidence>
<dbReference type="PANTHER" id="PTHR42724">
    <property type="entry name" value="TETRAACYLDISACCHARIDE 4'-KINASE"/>
    <property type="match status" value="1"/>
</dbReference>
<dbReference type="AlphaFoldDB" id="E3CW75"/>
<dbReference type="SUPFAM" id="SSF52540">
    <property type="entry name" value="P-loop containing nucleoside triphosphate hydrolases"/>
    <property type="match status" value="1"/>
</dbReference>
<keyword evidence="7 13" id="KW-0808">Transferase</keyword>
<dbReference type="UniPathway" id="UPA00359">
    <property type="reaction ID" value="UER00482"/>
</dbReference>
<sequence>MGRLLRSYLDYARGQSGRFSPWSVSLPLDWLARGWVRCRNGAFDRGILEQVEPPLPVVSVGNISLGGTNKTPMVEYLARHLLEAGVSVGVVSRGYSGASPGPLEVGRGDVPRELAGDEPLMLARMLPRARVLVCRDRLAGVRRLAQLGAEAVVADDAFQHRRLGRDVDLVLVDATCPFGNGRLLPAGLLREPLSSLERADLVVVTKSDQVSPEEQENLRRTLSKWVAADRLFFAEIRLLGWRTFLSYPQEVSGQAPPPGARVVVFSAIGNPESLHRLVRRQGLEAADQVVFRDHHRFSEGDLADLRDRARELGAQGLVCTEKDLFNLPGGGSPGLPLWVPRIGVALREETRFWERFLEILRPRLLVASNGYGEDAIGVLLARKLRDRFPEAQVSAFALVGRGTPYIAEGFPVLSPPSELPSGGVIKYSLRAFLKDLRHGLPQDILRQLRAWRGTRGGRTPLCVGDVYLLLHALWGQGVTPALVATAKTVFLSGHWRAERWFLRHRCRRVWARDEETAEELRRSGVDARFRGNPIMDLTADPVPGGSPWTEGEGSRRVLLLPGSRQQAYGDTGLLLEVARRLHREEPTRFVLVPAPTLDLDRLMGEQRDWTWRPEASLLSCGDLEVRVFSGSLADAARGAEVLLGLGGTANQVCAGLGVPVVSLDDRGKQVQKKLLQDAEVLVPRDPEALAGAVRGVLTTPELRHRMIETGIRRLGGPGALDDVVAFAARDLGWGARCTLWSKLAGRAAGPPDGSIREGDERP</sequence>
<evidence type="ECO:0000256" key="8">
    <source>
        <dbReference type="ARBA" id="ARBA00022741"/>
    </source>
</evidence>
<dbReference type="SUPFAM" id="SSF53756">
    <property type="entry name" value="UDP-Glycosyltransferase/glycogen phosphorylase"/>
    <property type="match status" value="1"/>
</dbReference>
<evidence type="ECO:0000256" key="5">
    <source>
        <dbReference type="ARBA" id="ARBA00022516"/>
    </source>
</evidence>
<gene>
    <name evidence="13" type="primary">lpxK</name>
    <name evidence="14" type="ORF">Apau_0899</name>
</gene>
<dbReference type="eggNOG" id="COG1663">
    <property type="taxonomic scope" value="Bacteria"/>
</dbReference>
<evidence type="ECO:0000256" key="7">
    <source>
        <dbReference type="ARBA" id="ARBA00022679"/>
    </source>
</evidence>
<evidence type="ECO:0000313" key="15">
    <source>
        <dbReference type="Proteomes" id="UP000005096"/>
    </source>
</evidence>
<keyword evidence="9 13" id="KW-0418">Kinase</keyword>
<dbReference type="OrthoDB" id="9789797at2"/>
<comment type="catalytic activity">
    <reaction evidence="13">
        <text>a lipid A disaccharide + ATP = a lipid IVA + ADP + H(+)</text>
        <dbReference type="Rhea" id="RHEA:67840"/>
        <dbReference type="ChEBI" id="CHEBI:15378"/>
        <dbReference type="ChEBI" id="CHEBI:30616"/>
        <dbReference type="ChEBI" id="CHEBI:176343"/>
        <dbReference type="ChEBI" id="CHEBI:176425"/>
        <dbReference type="ChEBI" id="CHEBI:456216"/>
        <dbReference type="EC" id="2.7.1.130"/>
    </reaction>
</comment>
<dbReference type="GO" id="GO:0009029">
    <property type="term" value="F:lipid-A 4'-kinase activity"/>
    <property type="evidence" value="ECO:0007669"/>
    <property type="project" value="UniProtKB-UniRule"/>
</dbReference>
<dbReference type="eggNOG" id="COG4370">
    <property type="taxonomic scope" value="Bacteria"/>
</dbReference>
<comment type="similarity">
    <text evidence="13">Belongs to the LpxK family.</text>
</comment>
<dbReference type="PANTHER" id="PTHR42724:SF1">
    <property type="entry name" value="TETRAACYLDISACCHARIDE 4'-KINASE, MITOCHONDRIAL-RELATED"/>
    <property type="match status" value="1"/>
</dbReference>
<dbReference type="EC" id="2.7.1.130" evidence="3 13"/>
<evidence type="ECO:0000256" key="9">
    <source>
        <dbReference type="ARBA" id="ARBA00022777"/>
    </source>
</evidence>
<dbReference type="STRING" id="584708.Apau_0899"/>
<evidence type="ECO:0000256" key="6">
    <source>
        <dbReference type="ARBA" id="ARBA00022556"/>
    </source>
</evidence>
<evidence type="ECO:0000256" key="1">
    <source>
        <dbReference type="ARBA" id="ARBA00002274"/>
    </source>
</evidence>
<evidence type="ECO:0000256" key="13">
    <source>
        <dbReference type="HAMAP-Rule" id="MF_00409"/>
    </source>
</evidence>
<dbReference type="GO" id="GO:0005886">
    <property type="term" value="C:plasma membrane"/>
    <property type="evidence" value="ECO:0007669"/>
    <property type="project" value="TreeGrafter"/>
</dbReference>
<evidence type="ECO:0000256" key="10">
    <source>
        <dbReference type="ARBA" id="ARBA00022840"/>
    </source>
</evidence>
<comment type="function">
    <text evidence="1 13">Transfers the gamma-phosphate of ATP to the 4'-position of a tetraacyldisaccharide 1-phosphate intermediate (termed DS-1-P) to form tetraacyldisaccharide 1,4'-bis-phosphate (lipid IVA).</text>
</comment>
<reference evidence="14 15" key="1">
    <citation type="journal article" date="2010" name="Stand. Genomic Sci.">
        <title>Non-contiguous finished genome sequence of Aminomonas paucivorans type strain (GLU-3).</title>
        <authorList>
            <person name="Pitluck S."/>
            <person name="Yasawong M."/>
            <person name="Held B."/>
            <person name="Lapidus A."/>
            <person name="Nolan M."/>
            <person name="Copeland A."/>
            <person name="Lucas S."/>
            <person name="Del Rio T.G."/>
            <person name="Tice H."/>
            <person name="Cheng J.F."/>
            <person name="Chertkov O."/>
            <person name="Goodwin L."/>
            <person name="Tapia R."/>
            <person name="Han C."/>
            <person name="Liolios K."/>
            <person name="Ivanova N."/>
            <person name="Mavromatis K."/>
            <person name="Ovchinnikova G."/>
            <person name="Pati A."/>
            <person name="Chen A."/>
            <person name="Palaniappan K."/>
            <person name="Land M."/>
            <person name="Hauser L."/>
            <person name="Chang Y.J."/>
            <person name="Jeffries C.D."/>
            <person name="Pukall R."/>
            <person name="Spring S."/>
            <person name="Rohde M."/>
            <person name="Sikorski J."/>
            <person name="Goker M."/>
            <person name="Woyke T."/>
            <person name="Bristow J."/>
            <person name="Eisen J.A."/>
            <person name="Markowitz V."/>
            <person name="Hugenholtz P."/>
            <person name="Kyrpides N.C."/>
            <person name="Klenk H.P."/>
        </authorList>
    </citation>
    <scope>NUCLEOTIDE SEQUENCE [LARGE SCALE GENOMIC DNA]</scope>
    <source>
        <strain evidence="14 15">DSM 12260</strain>
    </source>
</reference>
<comment type="pathway">
    <text evidence="2 13">Glycolipid biosynthesis; lipid IV(A) biosynthesis; lipid IV(A) from (3R)-3-hydroxytetradecanoyl-[acyl-carrier-protein] and UDP-N-acetyl-alpha-D-glucosamine: step 6/6.</text>
</comment>
<keyword evidence="6 13" id="KW-0441">Lipid A biosynthesis</keyword>
<evidence type="ECO:0000256" key="3">
    <source>
        <dbReference type="ARBA" id="ARBA00012071"/>
    </source>
</evidence>
<dbReference type="Proteomes" id="UP000005096">
    <property type="component" value="Chromosome"/>
</dbReference>
<dbReference type="HAMAP" id="MF_00409">
    <property type="entry name" value="LpxK"/>
    <property type="match status" value="1"/>
</dbReference>
<dbReference type="GO" id="GO:0005524">
    <property type="term" value="F:ATP binding"/>
    <property type="evidence" value="ECO:0007669"/>
    <property type="project" value="UniProtKB-UniRule"/>
</dbReference>
<dbReference type="NCBIfam" id="TIGR00682">
    <property type="entry name" value="lpxK"/>
    <property type="match status" value="1"/>
</dbReference>
<dbReference type="HOGENOM" id="CLU_362436_0_0_0"/>